<dbReference type="InterPro" id="IPR029058">
    <property type="entry name" value="AB_hydrolase_fold"/>
</dbReference>
<protein>
    <recommendedName>
        <fullName evidence="1">AB hydrolase-1 domain-containing protein</fullName>
    </recommendedName>
</protein>
<proteinExistence type="predicted"/>
<organism evidence="2 3">
    <name type="scientific">Verticillium longisporum</name>
    <name type="common">Verticillium dahliae var. longisporum</name>
    <dbReference type="NCBI Taxonomy" id="100787"/>
    <lineage>
        <taxon>Eukaryota</taxon>
        <taxon>Fungi</taxon>
        <taxon>Dikarya</taxon>
        <taxon>Ascomycota</taxon>
        <taxon>Pezizomycotina</taxon>
        <taxon>Sordariomycetes</taxon>
        <taxon>Hypocreomycetidae</taxon>
        <taxon>Glomerellales</taxon>
        <taxon>Plectosphaerellaceae</taxon>
        <taxon>Verticillium</taxon>
    </lineage>
</organism>
<dbReference type="Proteomes" id="UP000045706">
    <property type="component" value="Unassembled WGS sequence"/>
</dbReference>
<gene>
    <name evidence="2" type="ORF">BN1723_013856</name>
</gene>
<dbReference type="EMBL" id="CVQI01019446">
    <property type="protein sequence ID" value="CRK26610.1"/>
    <property type="molecule type" value="Genomic_DNA"/>
</dbReference>
<evidence type="ECO:0000313" key="2">
    <source>
        <dbReference type="EMBL" id="CRK26610.1"/>
    </source>
</evidence>
<dbReference type="SUPFAM" id="SSF53474">
    <property type="entry name" value="alpha/beta-Hydrolases"/>
    <property type="match status" value="1"/>
</dbReference>
<evidence type="ECO:0000313" key="3">
    <source>
        <dbReference type="Proteomes" id="UP000045706"/>
    </source>
</evidence>
<name>A0A0G4LYJ4_VERLO</name>
<dbReference type="Pfam" id="PF12697">
    <property type="entry name" value="Abhydrolase_6"/>
    <property type="match status" value="1"/>
</dbReference>
<feature type="domain" description="AB hydrolase-1" evidence="1">
    <location>
        <begin position="57"/>
        <end position="369"/>
    </location>
</feature>
<accession>A0A0G4LYJ4</accession>
<evidence type="ECO:0000259" key="1">
    <source>
        <dbReference type="Pfam" id="PF12697"/>
    </source>
</evidence>
<dbReference type="AlphaFoldDB" id="A0A0G4LYJ4"/>
<dbReference type="Gene3D" id="3.40.50.1820">
    <property type="entry name" value="alpha/beta hydrolase"/>
    <property type="match status" value="1"/>
</dbReference>
<reference evidence="3" key="1">
    <citation type="submission" date="2015-05" db="EMBL/GenBank/DDBJ databases">
        <authorList>
            <person name="Fogelqvist Johan"/>
        </authorList>
    </citation>
    <scope>NUCLEOTIDE SEQUENCE [LARGE SCALE GENOMIC DNA]</scope>
</reference>
<dbReference type="InterPro" id="IPR000073">
    <property type="entry name" value="AB_hydrolase_1"/>
</dbReference>
<sequence>MSFPFTITEQILPGAYIREFPHALSTSQESTLRLAVKIYTPKDNTSPQPGDVTLIAAHANGFPKELYEAMWADLHAEAAKANPPFRIRQIIAVDAAWQNASAPLNEHLLGNDPGWLDYPRDMLHILNTLRPPQPLVGVGHSFGGNAIANLALLHPRLLSTVILLDPVISRWSSNATSDVSRSPAAMSIGRRDLWPSRDAARAAFAKSPFYRAWDPRVLEAWLAHGLRDTPTPLYPEPGRVTLATTRHQEVFTYFRPSWDAYAADGTTLVRPELVPDLDPALNKGFVTYPVYRAEGANTLVRLPNLRPGCLYLFGGTSDLSLPELRDEKMRLTGTGGGGSGGARDGRVEAVTLPDNGHLVPMEVPGVCAAHAARWIGREMVARRSCAATSSPTSTRPSARAFLRPGCLYLFGGTSDLSLPELRDEKMRLTGTGGGGSGGARDGRVEAVTLPDNGHLVPMEVPGVCAAHAARWIGREMVRWRREQADYEAWTRKSVEEKTQLSDEWKKRLAVTLPDNGHLVPMEVPGVCAAHAARWIAREMVRWRREQADYEAWTRKSVEEKTLLSDEWKKRLVRPPKPGKTKTEAKI</sequence>